<evidence type="ECO:0000256" key="1">
    <source>
        <dbReference type="SAM" id="MobiDB-lite"/>
    </source>
</evidence>
<reference evidence="2" key="1">
    <citation type="submission" date="2018-03" db="EMBL/GenBank/DDBJ databases">
        <authorList>
            <person name="Guldener U."/>
        </authorList>
    </citation>
    <scope>NUCLEOTIDE SEQUENCE</scope>
</reference>
<evidence type="ECO:0000313" key="3">
    <source>
        <dbReference type="Proteomes" id="UP001187682"/>
    </source>
</evidence>
<comment type="caution">
    <text evidence="2">The sequence shown here is derived from an EMBL/GenBank/DDBJ whole genome shotgun (WGS) entry which is preliminary data.</text>
</comment>
<gene>
    <name evidence="2" type="ORF">DNG_05141</name>
</gene>
<sequence length="217" mass="22509">MPRSLTLAKTTARNEDHRPTRGIPTMAAVAATHLRQTTIGEIRCSGYQHAPGGRCGNCTRMNQECIFQPASSSSTAVFVHVSAVPGGIAPGTPLYELGISPDGPALANGSPLALLGVGRGICWNGAPETGIRGGRRTRSPTAEWKRGGAVATISGLQQQPPPGPILSVSSSDARSSRQCGQHAHASGVFEGSDATSAVTGNVSPSWPWFERTSRVTS</sequence>
<protein>
    <recommendedName>
        <fullName evidence="4">Zn(2)-C6 fungal-type domain-containing protein</fullName>
    </recommendedName>
</protein>
<dbReference type="Proteomes" id="UP001187682">
    <property type="component" value="Unassembled WGS sequence"/>
</dbReference>
<proteinExistence type="predicted"/>
<dbReference type="AlphaFoldDB" id="A0AAE8MZW1"/>
<feature type="region of interest" description="Disordered" evidence="1">
    <location>
        <begin position="154"/>
        <end position="184"/>
    </location>
</feature>
<evidence type="ECO:0008006" key="4">
    <source>
        <dbReference type="Google" id="ProtNLM"/>
    </source>
</evidence>
<dbReference type="EMBL" id="ONZQ02000006">
    <property type="protein sequence ID" value="SPO02468.1"/>
    <property type="molecule type" value="Genomic_DNA"/>
</dbReference>
<keyword evidence="3" id="KW-1185">Reference proteome</keyword>
<accession>A0AAE8MZW1</accession>
<evidence type="ECO:0000313" key="2">
    <source>
        <dbReference type="EMBL" id="SPO02468.1"/>
    </source>
</evidence>
<name>A0AAE8MZW1_9PEZI</name>
<organism evidence="2 3">
    <name type="scientific">Cephalotrichum gorgonifer</name>
    <dbReference type="NCBI Taxonomy" id="2041049"/>
    <lineage>
        <taxon>Eukaryota</taxon>
        <taxon>Fungi</taxon>
        <taxon>Dikarya</taxon>
        <taxon>Ascomycota</taxon>
        <taxon>Pezizomycotina</taxon>
        <taxon>Sordariomycetes</taxon>
        <taxon>Hypocreomycetidae</taxon>
        <taxon>Microascales</taxon>
        <taxon>Microascaceae</taxon>
        <taxon>Cephalotrichum</taxon>
    </lineage>
</organism>
<feature type="region of interest" description="Disordered" evidence="1">
    <location>
        <begin position="1"/>
        <end position="20"/>
    </location>
</feature>